<proteinExistence type="predicted"/>
<name>A0ABR2YGU6_9CHLO</name>
<evidence type="ECO:0000313" key="3">
    <source>
        <dbReference type="EMBL" id="KAK9905039.1"/>
    </source>
</evidence>
<feature type="domain" description="MEKHLA" evidence="2">
    <location>
        <begin position="69"/>
        <end position="208"/>
    </location>
</feature>
<reference evidence="3 4" key="1">
    <citation type="journal article" date="2024" name="Nat. Commun.">
        <title>Phylogenomics reveals the evolutionary origins of lichenization in chlorophyte algae.</title>
        <authorList>
            <person name="Puginier C."/>
            <person name="Libourel C."/>
            <person name="Otte J."/>
            <person name="Skaloud P."/>
            <person name="Haon M."/>
            <person name="Grisel S."/>
            <person name="Petersen M."/>
            <person name="Berrin J.G."/>
            <person name="Delaux P.M."/>
            <person name="Dal Grande F."/>
            <person name="Keller J."/>
        </authorList>
    </citation>
    <scope>NUCLEOTIDE SEQUENCE [LARGE SCALE GENOMIC DNA]</scope>
    <source>
        <strain evidence="3 4">SAG 216-7</strain>
    </source>
</reference>
<gene>
    <name evidence="3" type="ORF">WJX75_008391</name>
</gene>
<evidence type="ECO:0000259" key="2">
    <source>
        <dbReference type="Pfam" id="PF08670"/>
    </source>
</evidence>
<dbReference type="SUPFAM" id="SSF55785">
    <property type="entry name" value="PYP-like sensor domain (PAS domain)"/>
    <property type="match status" value="1"/>
</dbReference>
<dbReference type="Pfam" id="PF08670">
    <property type="entry name" value="MEKHLA"/>
    <property type="match status" value="1"/>
</dbReference>
<evidence type="ECO:0000313" key="4">
    <source>
        <dbReference type="Proteomes" id="UP001491310"/>
    </source>
</evidence>
<dbReference type="EMBL" id="JALJOT010000012">
    <property type="protein sequence ID" value="KAK9905039.1"/>
    <property type="molecule type" value="Genomic_DNA"/>
</dbReference>
<protein>
    <recommendedName>
        <fullName evidence="2">MEKHLA domain-containing protein</fullName>
    </recommendedName>
</protein>
<evidence type="ECO:0000256" key="1">
    <source>
        <dbReference type="SAM" id="MobiDB-lite"/>
    </source>
</evidence>
<dbReference type="Gene3D" id="3.30.450.20">
    <property type="entry name" value="PAS domain"/>
    <property type="match status" value="1"/>
</dbReference>
<dbReference type="InterPro" id="IPR035965">
    <property type="entry name" value="PAS-like_dom_sf"/>
</dbReference>
<feature type="region of interest" description="Disordered" evidence="1">
    <location>
        <begin position="211"/>
        <end position="233"/>
    </location>
</feature>
<keyword evidence="4" id="KW-1185">Reference proteome</keyword>
<organism evidence="3 4">
    <name type="scientific">Coccomyxa subellipsoidea</name>
    <dbReference type="NCBI Taxonomy" id="248742"/>
    <lineage>
        <taxon>Eukaryota</taxon>
        <taxon>Viridiplantae</taxon>
        <taxon>Chlorophyta</taxon>
        <taxon>core chlorophytes</taxon>
        <taxon>Trebouxiophyceae</taxon>
        <taxon>Trebouxiophyceae incertae sedis</taxon>
        <taxon>Coccomyxaceae</taxon>
        <taxon>Coccomyxa</taxon>
    </lineage>
</organism>
<sequence length="260" mass="29103">MHLSRPWVKHRIFQTPGKVLSRKQLQVLAAKKGGGKGKGNQKKGASSIADLLKPREPWERIEVVMQNLILVENHRRKVGSAILEDIDISEMAKALWEAPFAVLSHDKFENEDPVFTYANKAALDLFEATWDELVGMPSRKSAADEPDAQEDRNQVLEAAAENGVIRGYSAWRQSLKGARFQIKDAILFNLETPTEKKVGQATTIHHWVYEDGTEGGPAASPPVEPTERPTDEELQKAEEAIQEQAALMLPQQLQRALKLR</sequence>
<accession>A0ABR2YGU6</accession>
<comment type="caution">
    <text evidence="3">The sequence shown here is derived from an EMBL/GenBank/DDBJ whole genome shotgun (WGS) entry which is preliminary data.</text>
</comment>
<dbReference type="Proteomes" id="UP001491310">
    <property type="component" value="Unassembled WGS sequence"/>
</dbReference>
<dbReference type="InterPro" id="IPR013978">
    <property type="entry name" value="MEKHLA"/>
</dbReference>